<organism evidence="1 2">
    <name type="scientific">Gluconobacter thailandicus</name>
    <dbReference type="NCBI Taxonomy" id="257438"/>
    <lineage>
        <taxon>Bacteria</taxon>
        <taxon>Pseudomonadati</taxon>
        <taxon>Pseudomonadota</taxon>
        <taxon>Alphaproteobacteria</taxon>
        <taxon>Acetobacterales</taxon>
        <taxon>Acetobacteraceae</taxon>
        <taxon>Gluconobacter</taxon>
    </lineage>
</organism>
<dbReference type="EMBL" id="CP043043">
    <property type="protein sequence ID" value="QEH97274.1"/>
    <property type="molecule type" value="Genomic_DNA"/>
</dbReference>
<dbReference type="RefSeq" id="WP_148620931.1">
    <property type="nucleotide sequence ID" value="NZ_CP043043.1"/>
</dbReference>
<accession>A0AAP9EUA4</accession>
<evidence type="ECO:0000313" key="2">
    <source>
        <dbReference type="Proteomes" id="UP000323560"/>
    </source>
</evidence>
<name>A0AAP9EUA4_GLUTH</name>
<reference evidence="1 2" key="1">
    <citation type="submission" date="2019-08" db="EMBL/GenBank/DDBJ databases">
        <title>Gluconobacter frateurii HD924 genome.</title>
        <authorList>
            <person name="Liu Y."/>
            <person name="Zhang P."/>
        </authorList>
    </citation>
    <scope>NUCLEOTIDE SEQUENCE [LARGE SCALE GENOMIC DNA]</scope>
    <source>
        <strain evidence="1 2">HD924</strain>
    </source>
</reference>
<dbReference type="AlphaFoldDB" id="A0AAP9EUA4"/>
<sequence>MSGTLNTKVFDDIVAKLDGINLCKDLQDFTSVIMADLNKQLAWIKDQIESLAPFADLLEAPGADLAKLATWAEKMISALVQPGYQAYLKMMADLETLTTQITRVMAAITAAAARITSCAITFPVTEIVG</sequence>
<evidence type="ECO:0000313" key="1">
    <source>
        <dbReference type="EMBL" id="QEH97274.1"/>
    </source>
</evidence>
<protein>
    <submittedName>
        <fullName evidence="1">Uncharacterized protein</fullName>
    </submittedName>
</protein>
<gene>
    <name evidence="1" type="ORF">FXF46_14215</name>
</gene>
<dbReference type="Proteomes" id="UP000323560">
    <property type="component" value="Chromosome"/>
</dbReference>
<proteinExistence type="predicted"/>
<dbReference type="KEGG" id="gti:FXF46_14215"/>